<reference evidence="1" key="1">
    <citation type="journal article" date="2019" name="bioRxiv">
        <title>The Genome of the Zebra Mussel, Dreissena polymorpha: A Resource for Invasive Species Research.</title>
        <authorList>
            <person name="McCartney M.A."/>
            <person name="Auch B."/>
            <person name="Kono T."/>
            <person name="Mallez S."/>
            <person name="Zhang Y."/>
            <person name="Obille A."/>
            <person name="Becker A."/>
            <person name="Abrahante J.E."/>
            <person name="Garbe J."/>
            <person name="Badalamenti J.P."/>
            <person name="Herman A."/>
            <person name="Mangelson H."/>
            <person name="Liachko I."/>
            <person name="Sullivan S."/>
            <person name="Sone E.D."/>
            <person name="Koren S."/>
            <person name="Silverstein K.A.T."/>
            <person name="Beckman K.B."/>
            <person name="Gohl D.M."/>
        </authorList>
    </citation>
    <scope>NUCLEOTIDE SEQUENCE</scope>
    <source>
        <strain evidence="1">Duluth1</strain>
        <tissue evidence="1">Whole animal</tissue>
    </source>
</reference>
<evidence type="ECO:0000313" key="1">
    <source>
        <dbReference type="EMBL" id="KAH3897826.1"/>
    </source>
</evidence>
<keyword evidence="2" id="KW-1185">Reference proteome</keyword>
<sequence>MPHTNYTGRLTKGPVLNSTDIIGTNVFTKFHEDLTIHSFITKWAINVSSRVFTRLFFHLSSGHHLVDGPTDRPTDGPTCGIGGSERGYNRRGGWLGRGYNVWGLKGGGIMWGVVMGILTSFKFGRNIIEAIYVLTKSHEYRAIHLIVEQTTNNQHKEIRLSKALHEQVKLK</sequence>
<protein>
    <submittedName>
        <fullName evidence="1">Uncharacterized protein</fullName>
    </submittedName>
</protein>
<reference evidence="1" key="2">
    <citation type="submission" date="2020-11" db="EMBL/GenBank/DDBJ databases">
        <authorList>
            <person name="McCartney M.A."/>
            <person name="Auch B."/>
            <person name="Kono T."/>
            <person name="Mallez S."/>
            <person name="Becker A."/>
            <person name="Gohl D.M."/>
            <person name="Silverstein K.A.T."/>
            <person name="Koren S."/>
            <person name="Bechman K.B."/>
            <person name="Herman A."/>
            <person name="Abrahante J.E."/>
            <person name="Garbe J."/>
        </authorList>
    </citation>
    <scope>NUCLEOTIDE SEQUENCE</scope>
    <source>
        <strain evidence="1">Duluth1</strain>
        <tissue evidence="1">Whole animal</tissue>
    </source>
</reference>
<evidence type="ECO:0000313" key="2">
    <source>
        <dbReference type="Proteomes" id="UP000828390"/>
    </source>
</evidence>
<organism evidence="1 2">
    <name type="scientific">Dreissena polymorpha</name>
    <name type="common">Zebra mussel</name>
    <name type="synonym">Mytilus polymorpha</name>
    <dbReference type="NCBI Taxonomy" id="45954"/>
    <lineage>
        <taxon>Eukaryota</taxon>
        <taxon>Metazoa</taxon>
        <taxon>Spiralia</taxon>
        <taxon>Lophotrochozoa</taxon>
        <taxon>Mollusca</taxon>
        <taxon>Bivalvia</taxon>
        <taxon>Autobranchia</taxon>
        <taxon>Heteroconchia</taxon>
        <taxon>Euheterodonta</taxon>
        <taxon>Imparidentia</taxon>
        <taxon>Neoheterodontei</taxon>
        <taxon>Myida</taxon>
        <taxon>Dreissenoidea</taxon>
        <taxon>Dreissenidae</taxon>
        <taxon>Dreissena</taxon>
    </lineage>
</organism>
<comment type="caution">
    <text evidence="1">The sequence shown here is derived from an EMBL/GenBank/DDBJ whole genome shotgun (WGS) entry which is preliminary data.</text>
</comment>
<name>A0A9D4SAH3_DREPO</name>
<gene>
    <name evidence="1" type="ORF">DPMN_022022</name>
</gene>
<accession>A0A9D4SAH3</accession>
<dbReference type="AlphaFoldDB" id="A0A9D4SAH3"/>
<dbReference type="EMBL" id="JAIWYP010000001">
    <property type="protein sequence ID" value="KAH3897826.1"/>
    <property type="molecule type" value="Genomic_DNA"/>
</dbReference>
<dbReference type="Proteomes" id="UP000828390">
    <property type="component" value="Unassembled WGS sequence"/>
</dbReference>
<proteinExistence type="predicted"/>